<proteinExistence type="inferred from homology"/>
<dbReference type="SUPFAM" id="SSF51621">
    <property type="entry name" value="Phosphoenolpyruvate/pyruvate domain"/>
    <property type="match status" value="1"/>
</dbReference>
<evidence type="ECO:0000256" key="3">
    <source>
        <dbReference type="ARBA" id="ARBA00023239"/>
    </source>
</evidence>
<feature type="domain" description="HpcH/HpaI aldolase/citrate lyase" evidence="4">
    <location>
        <begin position="20"/>
        <end position="242"/>
    </location>
</feature>
<name>A0A285NL68_9HYPH</name>
<dbReference type="OrthoDB" id="9802624at2"/>
<dbReference type="Gene3D" id="3.20.20.60">
    <property type="entry name" value="Phosphoenolpyruvate-binding domains"/>
    <property type="match status" value="1"/>
</dbReference>
<protein>
    <submittedName>
        <fullName evidence="5">4-hydroxy-2-oxoheptanedioate aldolase</fullName>
    </submittedName>
</protein>
<dbReference type="InterPro" id="IPR050251">
    <property type="entry name" value="HpcH-HpaI_aldolase"/>
</dbReference>
<dbReference type="AlphaFoldDB" id="A0A285NL68"/>
<gene>
    <name evidence="5" type="ORF">SAMN06265368_1748</name>
</gene>
<dbReference type="RefSeq" id="WP_097152871.1">
    <property type="nucleotide sequence ID" value="NZ_OBEL01000001.1"/>
</dbReference>
<evidence type="ECO:0000259" key="4">
    <source>
        <dbReference type="Pfam" id="PF03328"/>
    </source>
</evidence>
<keyword evidence="6" id="KW-1185">Reference proteome</keyword>
<dbReference type="InterPro" id="IPR040442">
    <property type="entry name" value="Pyrv_kinase-like_dom_sf"/>
</dbReference>
<keyword evidence="3" id="KW-0456">Lyase</keyword>
<comment type="similarity">
    <text evidence="1">Belongs to the HpcH/HpaI aldolase family.</text>
</comment>
<organism evidence="5 6">
    <name type="scientific">Cohaesibacter gelatinilyticus</name>
    <dbReference type="NCBI Taxonomy" id="372072"/>
    <lineage>
        <taxon>Bacteria</taxon>
        <taxon>Pseudomonadati</taxon>
        <taxon>Pseudomonadota</taxon>
        <taxon>Alphaproteobacteria</taxon>
        <taxon>Hyphomicrobiales</taxon>
        <taxon>Cohaesibacteraceae</taxon>
    </lineage>
</organism>
<dbReference type="InterPro" id="IPR015813">
    <property type="entry name" value="Pyrv/PenolPyrv_kinase-like_dom"/>
</dbReference>
<sequence>MKLSALSDAFMEGEQLYSGWCSIGNGQMAEMVARSDFGAVIIDMQHGGIGFEQARQMASAVTMVGKPAILRIPVGDFAMASRALDFGALAIIAPMINGREDAQSLVNAVKFPPIGERSYGPMRACELLGIDNNSADYVRDANMHCLAFAMVETMQALDNLDDILAVDGIDGIFVGPADMSLTLLKGEKVDLDNEAANVIYRDVAARAKAAGKIAGIYSPTAYHAKRFAGYGYRLISVGADSAYLKTGISALWSELSA</sequence>
<dbReference type="InterPro" id="IPR005000">
    <property type="entry name" value="Aldolase/citrate-lyase_domain"/>
</dbReference>
<evidence type="ECO:0000313" key="5">
    <source>
        <dbReference type="EMBL" id="SNZ08616.1"/>
    </source>
</evidence>
<dbReference type="GO" id="GO:0005737">
    <property type="term" value="C:cytoplasm"/>
    <property type="evidence" value="ECO:0007669"/>
    <property type="project" value="TreeGrafter"/>
</dbReference>
<dbReference type="PANTHER" id="PTHR30502:SF0">
    <property type="entry name" value="PHOSPHOENOLPYRUVATE CARBOXYLASE FAMILY PROTEIN"/>
    <property type="match status" value="1"/>
</dbReference>
<dbReference type="EMBL" id="OBEL01000001">
    <property type="protein sequence ID" value="SNZ08616.1"/>
    <property type="molecule type" value="Genomic_DNA"/>
</dbReference>
<reference evidence="5 6" key="1">
    <citation type="submission" date="2017-09" db="EMBL/GenBank/DDBJ databases">
        <authorList>
            <person name="Ehlers B."/>
            <person name="Leendertz F.H."/>
        </authorList>
    </citation>
    <scope>NUCLEOTIDE SEQUENCE [LARGE SCALE GENOMIC DNA]</scope>
    <source>
        <strain evidence="5 6">DSM 18289</strain>
    </source>
</reference>
<dbReference type="PANTHER" id="PTHR30502">
    <property type="entry name" value="2-KETO-3-DEOXY-L-RHAMNONATE ALDOLASE"/>
    <property type="match status" value="1"/>
</dbReference>
<evidence type="ECO:0000256" key="2">
    <source>
        <dbReference type="ARBA" id="ARBA00022723"/>
    </source>
</evidence>
<evidence type="ECO:0000256" key="1">
    <source>
        <dbReference type="ARBA" id="ARBA00005568"/>
    </source>
</evidence>
<accession>A0A285NL68</accession>
<dbReference type="Pfam" id="PF03328">
    <property type="entry name" value="HpcH_HpaI"/>
    <property type="match status" value="1"/>
</dbReference>
<evidence type="ECO:0000313" key="6">
    <source>
        <dbReference type="Proteomes" id="UP000219439"/>
    </source>
</evidence>
<keyword evidence="2" id="KW-0479">Metal-binding</keyword>
<dbReference type="GO" id="GO:0016832">
    <property type="term" value="F:aldehyde-lyase activity"/>
    <property type="evidence" value="ECO:0007669"/>
    <property type="project" value="TreeGrafter"/>
</dbReference>
<dbReference type="Proteomes" id="UP000219439">
    <property type="component" value="Unassembled WGS sequence"/>
</dbReference>
<dbReference type="GO" id="GO:0046872">
    <property type="term" value="F:metal ion binding"/>
    <property type="evidence" value="ECO:0007669"/>
    <property type="project" value="UniProtKB-KW"/>
</dbReference>